<evidence type="ECO:0000256" key="2">
    <source>
        <dbReference type="ARBA" id="ARBA00022448"/>
    </source>
</evidence>
<dbReference type="SUPFAM" id="SSF52540">
    <property type="entry name" value="P-loop containing nucleoside triphosphate hydrolases"/>
    <property type="match status" value="1"/>
</dbReference>
<keyword evidence="3" id="KW-0812">Transmembrane</keyword>
<keyword evidence="5" id="KW-0472">Membrane</keyword>
<dbReference type="Pfam" id="PF00005">
    <property type="entry name" value="ABC_tran"/>
    <property type="match status" value="1"/>
</dbReference>
<feature type="domain" description="ABC transporter" evidence="6">
    <location>
        <begin position="3"/>
        <end position="185"/>
    </location>
</feature>
<dbReference type="GO" id="GO:0005524">
    <property type="term" value="F:ATP binding"/>
    <property type="evidence" value="ECO:0007669"/>
    <property type="project" value="InterPro"/>
</dbReference>
<evidence type="ECO:0000259" key="6">
    <source>
        <dbReference type="PROSITE" id="PS50893"/>
    </source>
</evidence>
<comment type="subcellular location">
    <subcellularLocation>
        <location evidence="1">Membrane</location>
        <topology evidence="1">Multi-pass membrane protein</topology>
    </subcellularLocation>
</comment>
<dbReference type="Pfam" id="PF19055">
    <property type="entry name" value="ABC2_membrane_7"/>
    <property type="match status" value="1"/>
</dbReference>
<evidence type="ECO:0000313" key="7">
    <source>
        <dbReference type="EMBL" id="KAK9152360.1"/>
    </source>
</evidence>
<dbReference type="InterPro" id="IPR027417">
    <property type="entry name" value="P-loop_NTPase"/>
</dbReference>
<keyword evidence="8" id="KW-1185">Reference proteome</keyword>
<dbReference type="PANTHER" id="PTHR48041">
    <property type="entry name" value="ABC TRANSPORTER G FAMILY MEMBER 28"/>
    <property type="match status" value="1"/>
</dbReference>
<keyword evidence="2" id="KW-0813">Transport</keyword>
<proteinExistence type="predicted"/>
<comment type="caution">
    <text evidence="7">The sequence shown here is derived from an EMBL/GenBank/DDBJ whole genome shotgun (WGS) entry which is preliminary data.</text>
</comment>
<gene>
    <name evidence="7" type="ORF">Syun_010669</name>
</gene>
<accession>A0AAP0KHV1</accession>
<evidence type="ECO:0000256" key="3">
    <source>
        <dbReference type="ARBA" id="ARBA00022692"/>
    </source>
</evidence>
<dbReference type="AlphaFoldDB" id="A0AAP0KHV1"/>
<protein>
    <recommendedName>
        <fullName evidence="6">ABC transporter domain-containing protein</fullName>
    </recommendedName>
</protein>
<dbReference type="Gene3D" id="3.40.50.300">
    <property type="entry name" value="P-loop containing nucleotide triphosphate hydrolases"/>
    <property type="match status" value="1"/>
</dbReference>
<dbReference type="PROSITE" id="PS50893">
    <property type="entry name" value="ABC_TRANSPORTER_2"/>
    <property type="match status" value="1"/>
</dbReference>
<evidence type="ECO:0000256" key="4">
    <source>
        <dbReference type="ARBA" id="ARBA00022989"/>
    </source>
</evidence>
<dbReference type="GO" id="GO:0016887">
    <property type="term" value="F:ATP hydrolysis activity"/>
    <property type="evidence" value="ECO:0007669"/>
    <property type="project" value="InterPro"/>
</dbReference>
<dbReference type="GO" id="GO:0140359">
    <property type="term" value="F:ABC-type transporter activity"/>
    <property type="evidence" value="ECO:0007669"/>
    <property type="project" value="InterPro"/>
</dbReference>
<name>A0AAP0KHV1_9MAGN</name>
<dbReference type="Proteomes" id="UP001420932">
    <property type="component" value="Unassembled WGS sequence"/>
</dbReference>
<evidence type="ECO:0000313" key="8">
    <source>
        <dbReference type="Proteomes" id="UP001420932"/>
    </source>
</evidence>
<keyword evidence="4" id="KW-1133">Transmembrane helix</keyword>
<dbReference type="EMBL" id="JBBNAF010000004">
    <property type="protein sequence ID" value="KAK9152360.1"/>
    <property type="molecule type" value="Genomic_DNA"/>
</dbReference>
<dbReference type="InterPro" id="IPR003439">
    <property type="entry name" value="ABC_transporter-like_ATP-bd"/>
</dbReference>
<dbReference type="InterPro" id="IPR050352">
    <property type="entry name" value="ABCG_transporters"/>
</dbReference>
<sequence>MLWRSIDPAFVISAFSFCRIGFVTQDDLLLPQLTVEETLVFAAFLRLPSNMSKQQKLLRVNMVIKELGLERCRGTRVGGAFVKGISGGERKRTSIGYEILIDPSLLLLDEPTSGLDSTSANRILRILQGIAEAGRTVITTIHQPSSRMFRMFDKLLLISEGCPVYYGKARESMDYFSSMRFIPQIPMNPAEFLLDLATGQVNDISVPDDLQSTRSSPEFERDVIKVAEFLSQVNIAMSLISY</sequence>
<reference evidence="7 8" key="1">
    <citation type="submission" date="2024-01" db="EMBL/GenBank/DDBJ databases">
        <title>Genome assemblies of Stephania.</title>
        <authorList>
            <person name="Yang L."/>
        </authorList>
    </citation>
    <scope>NUCLEOTIDE SEQUENCE [LARGE SCALE GENOMIC DNA]</scope>
    <source>
        <strain evidence="7">YNDBR</strain>
        <tissue evidence="7">Leaf</tissue>
    </source>
</reference>
<dbReference type="GO" id="GO:0016020">
    <property type="term" value="C:membrane"/>
    <property type="evidence" value="ECO:0007669"/>
    <property type="project" value="UniProtKB-SubCell"/>
</dbReference>
<organism evidence="7 8">
    <name type="scientific">Stephania yunnanensis</name>
    <dbReference type="NCBI Taxonomy" id="152371"/>
    <lineage>
        <taxon>Eukaryota</taxon>
        <taxon>Viridiplantae</taxon>
        <taxon>Streptophyta</taxon>
        <taxon>Embryophyta</taxon>
        <taxon>Tracheophyta</taxon>
        <taxon>Spermatophyta</taxon>
        <taxon>Magnoliopsida</taxon>
        <taxon>Ranunculales</taxon>
        <taxon>Menispermaceae</taxon>
        <taxon>Menispermoideae</taxon>
        <taxon>Cissampelideae</taxon>
        <taxon>Stephania</taxon>
    </lineage>
</organism>
<evidence type="ECO:0000256" key="5">
    <source>
        <dbReference type="ARBA" id="ARBA00023136"/>
    </source>
</evidence>
<dbReference type="PANTHER" id="PTHR48041:SF135">
    <property type="entry name" value="ABC TRANSPORTER G FAMILY MEMBER 26"/>
    <property type="match status" value="1"/>
</dbReference>
<evidence type="ECO:0000256" key="1">
    <source>
        <dbReference type="ARBA" id="ARBA00004141"/>
    </source>
</evidence>
<dbReference type="InterPro" id="IPR043926">
    <property type="entry name" value="ABCG_dom"/>
</dbReference>